<dbReference type="Pfam" id="PF03319">
    <property type="entry name" value="EutN_CcmL"/>
    <property type="match status" value="1"/>
</dbReference>
<dbReference type="PANTHER" id="PTHR36539">
    <property type="entry name" value="ETHANOLAMINE UTILIZATION PROTEIN EUTN"/>
    <property type="match status" value="1"/>
</dbReference>
<organism evidence="4 5">
    <name type="scientific">Arachnia rubra</name>
    <dbReference type="NCBI Taxonomy" id="1547448"/>
    <lineage>
        <taxon>Bacteria</taxon>
        <taxon>Bacillati</taxon>
        <taxon>Actinomycetota</taxon>
        <taxon>Actinomycetes</taxon>
        <taxon>Propionibacteriales</taxon>
        <taxon>Propionibacteriaceae</taxon>
        <taxon>Arachnia</taxon>
    </lineage>
</organism>
<dbReference type="CDD" id="cd01614">
    <property type="entry name" value="EutN_CcmL"/>
    <property type="match status" value="1"/>
</dbReference>
<dbReference type="PANTHER" id="PTHR36539:SF1">
    <property type="entry name" value="BACTERIAL MICROCOMPARTMENT SHELL VERTEX PROTEIN EUTN"/>
    <property type="match status" value="1"/>
</dbReference>
<keyword evidence="5" id="KW-1185">Reference proteome</keyword>
<accession>A0ABX7Y7N7</accession>
<dbReference type="PROSITE" id="PS51932">
    <property type="entry name" value="BMV"/>
    <property type="match status" value="1"/>
</dbReference>
<dbReference type="RefSeq" id="WP_212325198.1">
    <property type="nucleotide sequence ID" value="NZ_AP024463.1"/>
</dbReference>
<comment type="subcellular location">
    <subcellularLocation>
        <location evidence="1">Carboxysome</location>
    </subcellularLocation>
</comment>
<protein>
    <submittedName>
        <fullName evidence="4">EutN/CcmL family microcompartment protein</fullName>
    </submittedName>
</protein>
<proteinExistence type="predicted"/>
<evidence type="ECO:0000313" key="4">
    <source>
        <dbReference type="EMBL" id="QUC08743.1"/>
    </source>
</evidence>
<evidence type="ECO:0000313" key="5">
    <source>
        <dbReference type="Proteomes" id="UP000678513"/>
    </source>
</evidence>
<name>A0ABX7Y7N7_9ACTN</name>
<dbReference type="InterPro" id="IPR004992">
    <property type="entry name" value="EutN_CcmL"/>
</dbReference>
<gene>
    <name evidence="4" type="ORF">J5A65_03095</name>
</gene>
<evidence type="ECO:0000256" key="1">
    <source>
        <dbReference type="ARBA" id="ARBA00023587"/>
    </source>
</evidence>
<dbReference type="Gene3D" id="2.40.50.220">
    <property type="entry name" value="EutN/Ccml"/>
    <property type="match status" value="1"/>
</dbReference>
<dbReference type="EMBL" id="CP072384">
    <property type="protein sequence ID" value="QUC08743.1"/>
    <property type="molecule type" value="Genomic_DNA"/>
</dbReference>
<reference evidence="4 5" key="1">
    <citation type="submission" date="2021-03" db="EMBL/GenBank/DDBJ databases">
        <title>Human Oral Microbial Genomes.</title>
        <authorList>
            <person name="Johnston C.D."/>
            <person name="Chen T."/>
            <person name="Dewhirst F.E."/>
        </authorList>
    </citation>
    <scope>NUCLEOTIDE SEQUENCE [LARGE SCALE GENOMIC DNA]</scope>
    <source>
        <strain evidence="4 5">DSMZ 100122</strain>
    </source>
</reference>
<sequence length="96" mass="9945">MRIARVIGSAVSTIKPDSTRGSKLLILRAATPGNELYGDPFVAVDIVGAGAGEVVLVAEGSAARRAVENDDAPVDAAIMAILDSLEVDGDITFRKH</sequence>
<keyword evidence="3" id="KW-1283">Bacterial microcompartment</keyword>
<evidence type="ECO:0000256" key="3">
    <source>
        <dbReference type="ARBA" id="ARBA00024446"/>
    </source>
</evidence>
<keyword evidence="2" id="KW-1282">Carboxysome</keyword>
<dbReference type="SUPFAM" id="SSF159133">
    <property type="entry name" value="EutN/CcmL-like"/>
    <property type="match status" value="1"/>
</dbReference>
<dbReference type="InterPro" id="IPR036677">
    <property type="entry name" value="EutN_CcmL_sf"/>
</dbReference>
<dbReference type="Proteomes" id="UP000678513">
    <property type="component" value="Chromosome"/>
</dbReference>
<evidence type="ECO:0000256" key="2">
    <source>
        <dbReference type="ARBA" id="ARBA00023669"/>
    </source>
</evidence>